<proteinExistence type="predicted"/>
<dbReference type="PANTHER" id="PTHR30176">
    <property type="entry name" value="FERREDOXIN-TYPE PROTEIN NAPH"/>
    <property type="match status" value="1"/>
</dbReference>
<dbReference type="Pfam" id="PF12801">
    <property type="entry name" value="Fer4_5"/>
    <property type="match status" value="1"/>
</dbReference>
<accession>A0A0K1PHJ9</accession>
<evidence type="ECO:0000256" key="7">
    <source>
        <dbReference type="SAM" id="Phobius"/>
    </source>
</evidence>
<keyword evidence="7" id="KW-1133">Transmembrane helix</keyword>
<feature type="domain" description="4Fe-4S ferredoxin-type" evidence="8">
    <location>
        <begin position="269"/>
        <end position="297"/>
    </location>
</feature>
<keyword evidence="1" id="KW-0813">Transport</keyword>
<dbReference type="Pfam" id="PF11614">
    <property type="entry name" value="FixG_C"/>
    <property type="match status" value="1"/>
</dbReference>
<feature type="transmembrane region" description="Helical" evidence="7">
    <location>
        <begin position="39"/>
        <end position="63"/>
    </location>
</feature>
<evidence type="ECO:0000313" key="10">
    <source>
        <dbReference type="Proteomes" id="UP000055590"/>
    </source>
</evidence>
<reference evidence="9 10" key="1">
    <citation type="submission" date="2015-08" db="EMBL/GenBank/DDBJ databases">
        <authorList>
            <person name="Babu N.S."/>
            <person name="Beckwith C.J."/>
            <person name="Beseler K.G."/>
            <person name="Brison A."/>
            <person name="Carone J.V."/>
            <person name="Caskin T.P."/>
            <person name="Diamond M."/>
            <person name="Durham M.E."/>
            <person name="Foxe J.M."/>
            <person name="Go M."/>
            <person name="Henderson B.A."/>
            <person name="Jones I.B."/>
            <person name="McGettigan J.A."/>
            <person name="Micheletti S.J."/>
            <person name="Nasrallah M.E."/>
            <person name="Ortiz D."/>
            <person name="Piller C.R."/>
            <person name="Privatt S.R."/>
            <person name="Schneider S.L."/>
            <person name="Sharp S."/>
            <person name="Smith T.C."/>
            <person name="Stanton J.D."/>
            <person name="Ullery H.E."/>
            <person name="Wilson R.J."/>
            <person name="Serrano M.G."/>
            <person name="Buck G."/>
            <person name="Lee V."/>
            <person name="Wang Y."/>
            <person name="Carvalho R."/>
            <person name="Voegtly L."/>
            <person name="Shi R."/>
            <person name="Duckworth R."/>
            <person name="Johnson A."/>
            <person name="Loviza R."/>
            <person name="Walstead R."/>
            <person name="Shah Z."/>
            <person name="Kiflezghi M."/>
            <person name="Wade K."/>
            <person name="Ball S.L."/>
            <person name="Bradley K.W."/>
            <person name="Asai D.J."/>
            <person name="Bowman C.A."/>
            <person name="Russell D.A."/>
            <person name="Pope W.H."/>
            <person name="Jacobs-Sera D."/>
            <person name="Hendrix R.W."/>
            <person name="Hatfull G.F."/>
        </authorList>
    </citation>
    <scope>NUCLEOTIDE SEQUENCE [LARGE SCALE GENOMIC DNA]</scope>
    <source>
        <strain evidence="9 10">DSM 27710</strain>
    </source>
</reference>
<keyword evidence="10" id="KW-1185">Reference proteome</keyword>
<dbReference type="GO" id="GO:0051539">
    <property type="term" value="F:4 iron, 4 sulfur cluster binding"/>
    <property type="evidence" value="ECO:0007669"/>
    <property type="project" value="UniProtKB-KW"/>
</dbReference>
<dbReference type="InterPro" id="IPR014116">
    <property type="entry name" value="Cyt_c_oxidase_cbb3_FixG"/>
</dbReference>
<evidence type="ECO:0000256" key="5">
    <source>
        <dbReference type="ARBA" id="ARBA00023004"/>
    </source>
</evidence>
<dbReference type="OrthoDB" id="9811700at2"/>
<dbReference type="InterPro" id="IPR017900">
    <property type="entry name" value="4Fe4S_Fe_S_CS"/>
</dbReference>
<dbReference type="Gene3D" id="2.60.40.10">
    <property type="entry name" value="Immunoglobulins"/>
    <property type="match status" value="1"/>
</dbReference>
<dbReference type="RefSeq" id="WP_050727070.1">
    <property type="nucleotide sequence ID" value="NZ_CP012332.1"/>
</dbReference>
<dbReference type="GO" id="GO:0046872">
    <property type="term" value="F:metal ion binding"/>
    <property type="evidence" value="ECO:0007669"/>
    <property type="project" value="UniProtKB-KW"/>
</dbReference>
<keyword evidence="6" id="KW-0411">Iron-sulfur</keyword>
<feature type="transmembrane region" description="Helical" evidence="7">
    <location>
        <begin position="158"/>
        <end position="182"/>
    </location>
</feature>
<dbReference type="AlphaFoldDB" id="A0A0K1PHJ9"/>
<organism evidence="9 10">
    <name type="scientific">Vulgatibacter incomptus</name>
    <dbReference type="NCBI Taxonomy" id="1391653"/>
    <lineage>
        <taxon>Bacteria</taxon>
        <taxon>Pseudomonadati</taxon>
        <taxon>Myxococcota</taxon>
        <taxon>Myxococcia</taxon>
        <taxon>Myxococcales</taxon>
        <taxon>Cystobacterineae</taxon>
        <taxon>Vulgatibacteraceae</taxon>
        <taxon>Vulgatibacter</taxon>
    </lineage>
</organism>
<evidence type="ECO:0000256" key="1">
    <source>
        <dbReference type="ARBA" id="ARBA00022448"/>
    </source>
</evidence>
<dbReference type="InterPro" id="IPR032879">
    <property type="entry name" value="FixG_C"/>
</dbReference>
<evidence type="ECO:0000256" key="2">
    <source>
        <dbReference type="ARBA" id="ARBA00022485"/>
    </source>
</evidence>
<keyword evidence="5" id="KW-0408">Iron</keyword>
<dbReference type="Pfam" id="PF13746">
    <property type="entry name" value="Fer4_18"/>
    <property type="match status" value="1"/>
</dbReference>
<sequence>MATREKPSLQRLSSIHKDGSRNHVHPADVKGRFVRRRTVAYAALIAIYLALPFVRIGGAPAVFLDVAGRRFFLFGATFNAQDFWLVVFLLAAIGFSLLFFTAWLGRVWCGWACPQTVFLEGVYRRIERWIEGPREARIRLASAPWSPGKIARKVLKHAAFVVVSLLLSHAFLSFFVSLGSLVEIVQRDPRENPAAFLWTMAVAGALYFNFAWFREQLCIVICPYGRLQSAMQDDHSLVIGYDVGRGEPRGKIRREERHPLPVVSGEPLPKAPAEKGDCVDCNRCVVVCPTGIDIRDGLQLECIGCAQCVDACDDVMIKIGRPTGLIRYDSQAGLTGQPKRTFRPRLVAYGALLLVACTSLALGLSRRTPFEANLLRVRGAPFVLTDDAVRNQFELHLVNKNPGPTDLMVEVSAPLEASFTLPHHKVHLESLESFRLPIFVSVPREGFPGAFEVRIDVEDGASGKRRAIEARFLGPAPSHKEGT</sequence>
<feature type="transmembrane region" description="Helical" evidence="7">
    <location>
        <begin position="194"/>
        <end position="213"/>
    </location>
</feature>
<evidence type="ECO:0000256" key="6">
    <source>
        <dbReference type="ARBA" id="ARBA00023014"/>
    </source>
</evidence>
<gene>
    <name evidence="9" type="ORF">AKJ08_3374</name>
</gene>
<keyword evidence="7" id="KW-0472">Membrane</keyword>
<keyword evidence="7" id="KW-0812">Transmembrane</keyword>
<dbReference type="PROSITE" id="PS00198">
    <property type="entry name" value="4FE4S_FER_1"/>
    <property type="match status" value="1"/>
</dbReference>
<feature type="transmembrane region" description="Helical" evidence="7">
    <location>
        <begin position="346"/>
        <end position="364"/>
    </location>
</feature>
<dbReference type="STRING" id="1391653.AKJ08_3374"/>
<dbReference type="InterPro" id="IPR017896">
    <property type="entry name" value="4Fe4S_Fe-S-bd"/>
</dbReference>
<dbReference type="PROSITE" id="PS51379">
    <property type="entry name" value="4FE4S_FER_2"/>
    <property type="match status" value="1"/>
</dbReference>
<evidence type="ECO:0000313" key="9">
    <source>
        <dbReference type="EMBL" id="AKU92987.1"/>
    </source>
</evidence>
<dbReference type="InterPro" id="IPR051684">
    <property type="entry name" value="Electron_Trans/Redox"/>
</dbReference>
<dbReference type="PANTHER" id="PTHR30176:SF3">
    <property type="entry name" value="FERREDOXIN-TYPE PROTEIN NAPH"/>
    <property type="match status" value="1"/>
</dbReference>
<dbReference type="PATRIC" id="fig|1391653.3.peg.3524"/>
<dbReference type="InterPro" id="IPR013783">
    <property type="entry name" value="Ig-like_fold"/>
</dbReference>
<keyword evidence="4" id="KW-0249">Electron transport</keyword>
<feature type="transmembrane region" description="Helical" evidence="7">
    <location>
        <begin position="83"/>
        <end position="104"/>
    </location>
</feature>
<keyword evidence="3" id="KW-0479">Metal-binding</keyword>
<dbReference type="GO" id="GO:0005886">
    <property type="term" value="C:plasma membrane"/>
    <property type="evidence" value="ECO:0007669"/>
    <property type="project" value="TreeGrafter"/>
</dbReference>
<dbReference type="Proteomes" id="UP000055590">
    <property type="component" value="Chromosome"/>
</dbReference>
<dbReference type="NCBIfam" id="TIGR02745">
    <property type="entry name" value="ccoG_rdxA_fixG"/>
    <property type="match status" value="1"/>
</dbReference>
<evidence type="ECO:0000259" key="8">
    <source>
        <dbReference type="PROSITE" id="PS51379"/>
    </source>
</evidence>
<dbReference type="KEGG" id="vin:AKJ08_3374"/>
<name>A0A0K1PHJ9_9BACT</name>
<protein>
    <submittedName>
        <fullName evidence="9">Type cbb3 cytochrome oxidase biogenesis protein CcoG, involved in Cu oxidation</fullName>
    </submittedName>
</protein>
<evidence type="ECO:0000256" key="3">
    <source>
        <dbReference type="ARBA" id="ARBA00022723"/>
    </source>
</evidence>
<dbReference type="EMBL" id="CP012332">
    <property type="protein sequence ID" value="AKU92987.1"/>
    <property type="molecule type" value="Genomic_DNA"/>
</dbReference>
<evidence type="ECO:0000256" key="4">
    <source>
        <dbReference type="ARBA" id="ARBA00022982"/>
    </source>
</evidence>
<keyword evidence="2" id="KW-0004">4Fe-4S</keyword>
<dbReference type="SUPFAM" id="SSF54862">
    <property type="entry name" value="4Fe-4S ferredoxins"/>
    <property type="match status" value="1"/>
</dbReference>